<dbReference type="InterPro" id="IPR038740">
    <property type="entry name" value="BioF2-like_GNAT_dom"/>
</dbReference>
<dbReference type="Pfam" id="PF13480">
    <property type="entry name" value="Acetyltransf_6"/>
    <property type="match status" value="1"/>
</dbReference>
<dbReference type="Proteomes" id="UP000033109">
    <property type="component" value="Chromosome"/>
</dbReference>
<proteinExistence type="predicted"/>
<keyword evidence="3" id="KW-1185">Reference proteome</keyword>
<dbReference type="InterPro" id="IPR016181">
    <property type="entry name" value="Acyl_CoA_acyltransferase"/>
</dbReference>
<dbReference type="PATRIC" id="fig|400092.3.peg.3620"/>
<evidence type="ECO:0000313" key="2">
    <source>
        <dbReference type="EMBL" id="AKD04395.1"/>
    </source>
</evidence>
<organism evidence="2 3">
    <name type="scientific">Pontibacter korlensis</name>
    <dbReference type="NCBI Taxonomy" id="400092"/>
    <lineage>
        <taxon>Bacteria</taxon>
        <taxon>Pseudomonadati</taxon>
        <taxon>Bacteroidota</taxon>
        <taxon>Cytophagia</taxon>
        <taxon>Cytophagales</taxon>
        <taxon>Hymenobacteraceae</taxon>
        <taxon>Pontibacter</taxon>
    </lineage>
</organism>
<dbReference type="OrthoDB" id="500470at2"/>
<protein>
    <recommendedName>
        <fullName evidence="1">BioF2-like acetyltransferase domain-containing protein</fullName>
    </recommendedName>
</protein>
<dbReference type="RefSeq" id="WP_046312192.1">
    <property type="nucleotide sequence ID" value="NZ_CBCSCY010000081.1"/>
</dbReference>
<evidence type="ECO:0000313" key="3">
    <source>
        <dbReference type="Proteomes" id="UP000033109"/>
    </source>
</evidence>
<dbReference type="Gene3D" id="3.40.630.30">
    <property type="match status" value="1"/>
</dbReference>
<dbReference type="EMBL" id="CP009621">
    <property type="protein sequence ID" value="AKD04395.1"/>
    <property type="molecule type" value="Genomic_DNA"/>
</dbReference>
<evidence type="ECO:0000259" key="1">
    <source>
        <dbReference type="Pfam" id="PF13480"/>
    </source>
</evidence>
<dbReference type="HOGENOM" id="CLU_517538_0_0_10"/>
<dbReference type="KEGG" id="pko:PKOR_16515"/>
<dbReference type="AlphaFoldDB" id="A0A0E3ZFN8"/>
<name>A0A0E3ZFN8_9BACT</name>
<feature type="domain" description="BioF2-like acetyltransferase" evidence="1">
    <location>
        <begin position="187"/>
        <end position="328"/>
    </location>
</feature>
<dbReference type="STRING" id="400092.PKOR_16515"/>
<sequence length="555" mass="63331">MNNLLIHKAHIKEEKAVGEDGVFMSEGYAVFDLLYDKEFQDAWDKLYENCAWATVFQKRTFVTSWYQIYSKIYLPLIIYRVGGGRLTGILTLTKSTRGLITGAGAAQAEYQVWLTSSDDGGGFIKQALSLIRKRYPKDRVQLKYIPGKAYVAWAKTDSYWSKRCFLRAFRQPLILADEEKLLAELRKKNRREKINRLKRLGELEFKRIKDCSEFTSIFDELALQFDFRKEAMFNRSFFRDDSYRKDFLVSLFKNNLLHVTVLKVNGEVIASNVGAVGKGSVHLQGINSHAPSYARYSPGILHFLMLGRLLSEEGILVFDLTPGADAYKDALATDYAEAYQIDVVSRAEKLEMISALTLVGKAKATALRLGVKPEKIKGLKYDYLLFKERLEGFKKLGLGTVLSNGYRLFKGGLKEQVYLLDETMCANSAGSAEVIKCCSLNDLLAYAPASQDTTRWDFLKEAMRKLENGEQSYTWCREGRLIACAWYNVSKEANMNTPLLKMTHWQSESKDDFMIFGSSMLATLKCNQLYISIDKNNILRKVENFPLLRSKGIYQ</sequence>
<reference evidence="2 3" key="1">
    <citation type="journal article" date="2015" name="Sci. Rep.">
        <title>Unraveling adaptation of Pontibacter korlensis to radiation and infertility in desert through complete genome and comparative transcriptomic analysis.</title>
        <authorList>
            <person name="Dai J."/>
            <person name="Dai W."/>
            <person name="Qiu C."/>
            <person name="Yang Z."/>
            <person name="Zhang Y."/>
            <person name="Zhou M."/>
            <person name="Zhang L."/>
            <person name="Fang C."/>
            <person name="Gao Q."/>
            <person name="Yang Q."/>
            <person name="Li X."/>
            <person name="Wang Z."/>
            <person name="Wang Z."/>
            <person name="Jia Z."/>
            <person name="Chen X."/>
        </authorList>
    </citation>
    <scope>NUCLEOTIDE SEQUENCE [LARGE SCALE GENOMIC DNA]</scope>
    <source>
        <strain evidence="2 3">X14-1T</strain>
    </source>
</reference>
<accession>A0A0E3ZFN8</accession>
<dbReference type="SUPFAM" id="SSF55729">
    <property type="entry name" value="Acyl-CoA N-acyltransferases (Nat)"/>
    <property type="match status" value="1"/>
</dbReference>
<gene>
    <name evidence="2" type="ORF">PKOR_16515</name>
</gene>